<dbReference type="Pfam" id="PF22528">
    <property type="entry name" value="PRMT_C"/>
    <property type="match status" value="1"/>
</dbReference>
<keyword evidence="3 6" id="KW-0949">S-adenosyl-L-methionine</keyword>
<dbReference type="AlphaFoldDB" id="A0AAV4AHV3"/>
<dbReference type="PANTHER" id="PTHR11006:SF73">
    <property type="entry name" value="PROTEIN ARGININE N-METHYLTRANSFERASE 6"/>
    <property type="match status" value="1"/>
</dbReference>
<evidence type="ECO:0000313" key="8">
    <source>
        <dbReference type="EMBL" id="GFO06378.1"/>
    </source>
</evidence>
<accession>A0AAV4AHV3</accession>
<keyword evidence="1 6" id="KW-0489">Methyltransferase</keyword>
<dbReference type="InterPro" id="IPR029063">
    <property type="entry name" value="SAM-dependent_MTases_sf"/>
</dbReference>
<proteinExistence type="predicted"/>
<dbReference type="GO" id="GO:0042054">
    <property type="term" value="F:histone methyltransferase activity"/>
    <property type="evidence" value="ECO:0007669"/>
    <property type="project" value="TreeGrafter"/>
</dbReference>
<name>A0AAV4AHV3_9GAST</name>
<dbReference type="GO" id="GO:0032259">
    <property type="term" value="P:methylation"/>
    <property type="evidence" value="ECO:0007669"/>
    <property type="project" value="UniProtKB-KW"/>
</dbReference>
<protein>
    <recommendedName>
        <fullName evidence="4">Protein arginine N-methyltransferase 6</fullName>
    </recommendedName>
    <alternativeName>
        <fullName evidence="5">Histone-arginine N-methyltransferase PRMT6</fullName>
    </alternativeName>
</protein>
<evidence type="ECO:0000256" key="5">
    <source>
        <dbReference type="ARBA" id="ARBA00042685"/>
    </source>
</evidence>
<dbReference type="InterPro" id="IPR055135">
    <property type="entry name" value="PRMT_dom"/>
</dbReference>
<dbReference type="GO" id="GO:0016274">
    <property type="term" value="F:protein-arginine N-methyltransferase activity"/>
    <property type="evidence" value="ECO:0007669"/>
    <property type="project" value="InterPro"/>
</dbReference>
<evidence type="ECO:0000256" key="4">
    <source>
        <dbReference type="ARBA" id="ARBA00040406"/>
    </source>
</evidence>
<sequence>MLPSVLWARDRYLKPGGEMYPCTATLFLAPITDEGIEERLVDWKQMKDLYGVSMESIKSLSNDALTVRADSQHLNPESVLASACQLCKLDLMTIKVQDAHFVKADFDFKCYGHNTMHGFATWFTVSFPGGVTIDTSPFSLPTHWGQTVMYLRKFVDVEQDSRIKGIYRMQPSTDNPRFWDIDVEFEVNSDEKISQSWHCSD</sequence>
<reference evidence="8 9" key="1">
    <citation type="journal article" date="2021" name="Elife">
        <title>Chloroplast acquisition without the gene transfer in kleptoplastic sea slugs, Plakobranchus ocellatus.</title>
        <authorList>
            <person name="Maeda T."/>
            <person name="Takahashi S."/>
            <person name="Yoshida T."/>
            <person name="Shimamura S."/>
            <person name="Takaki Y."/>
            <person name="Nagai Y."/>
            <person name="Toyoda A."/>
            <person name="Suzuki Y."/>
            <person name="Arimoto A."/>
            <person name="Ishii H."/>
            <person name="Satoh N."/>
            <person name="Nishiyama T."/>
            <person name="Hasebe M."/>
            <person name="Maruyama T."/>
            <person name="Minagawa J."/>
            <person name="Obokata J."/>
            <person name="Shigenobu S."/>
        </authorList>
    </citation>
    <scope>NUCLEOTIDE SEQUENCE [LARGE SCALE GENOMIC DNA]</scope>
</reference>
<dbReference type="Gene3D" id="2.70.160.11">
    <property type="entry name" value="Hnrnp arginine n-methyltransferase1"/>
    <property type="match status" value="1"/>
</dbReference>
<evidence type="ECO:0000256" key="6">
    <source>
        <dbReference type="PROSITE-ProRule" id="PRU01015"/>
    </source>
</evidence>
<gene>
    <name evidence="8" type="ORF">PoB_003288300</name>
</gene>
<dbReference type="PROSITE" id="PS51678">
    <property type="entry name" value="SAM_MT_PRMT"/>
    <property type="match status" value="1"/>
</dbReference>
<evidence type="ECO:0000256" key="3">
    <source>
        <dbReference type="ARBA" id="ARBA00022691"/>
    </source>
</evidence>
<dbReference type="SUPFAM" id="SSF53335">
    <property type="entry name" value="S-adenosyl-L-methionine-dependent methyltransferases"/>
    <property type="match status" value="1"/>
</dbReference>
<dbReference type="PANTHER" id="PTHR11006">
    <property type="entry name" value="PROTEIN ARGININE N-METHYLTRANSFERASE"/>
    <property type="match status" value="1"/>
</dbReference>
<evidence type="ECO:0000259" key="7">
    <source>
        <dbReference type="Pfam" id="PF22528"/>
    </source>
</evidence>
<organism evidence="8 9">
    <name type="scientific">Plakobranchus ocellatus</name>
    <dbReference type="NCBI Taxonomy" id="259542"/>
    <lineage>
        <taxon>Eukaryota</taxon>
        <taxon>Metazoa</taxon>
        <taxon>Spiralia</taxon>
        <taxon>Lophotrochozoa</taxon>
        <taxon>Mollusca</taxon>
        <taxon>Gastropoda</taxon>
        <taxon>Heterobranchia</taxon>
        <taxon>Euthyneura</taxon>
        <taxon>Panpulmonata</taxon>
        <taxon>Sacoglossa</taxon>
        <taxon>Placobranchoidea</taxon>
        <taxon>Plakobranchidae</taxon>
        <taxon>Plakobranchus</taxon>
    </lineage>
</organism>
<feature type="domain" description="Protein arginine N-methyltransferase" evidence="7">
    <location>
        <begin position="23"/>
        <end position="189"/>
    </location>
</feature>
<keyword evidence="9" id="KW-1185">Reference proteome</keyword>
<keyword evidence="2 6" id="KW-0808">Transferase</keyword>
<evidence type="ECO:0000313" key="9">
    <source>
        <dbReference type="Proteomes" id="UP000735302"/>
    </source>
</evidence>
<dbReference type="EMBL" id="BLXT01003772">
    <property type="protein sequence ID" value="GFO06378.1"/>
    <property type="molecule type" value="Genomic_DNA"/>
</dbReference>
<evidence type="ECO:0000256" key="1">
    <source>
        <dbReference type="ARBA" id="ARBA00022603"/>
    </source>
</evidence>
<dbReference type="Proteomes" id="UP000735302">
    <property type="component" value="Unassembled WGS sequence"/>
</dbReference>
<evidence type="ECO:0000256" key="2">
    <source>
        <dbReference type="ARBA" id="ARBA00022679"/>
    </source>
</evidence>
<comment type="caution">
    <text evidence="8">The sequence shown here is derived from an EMBL/GenBank/DDBJ whole genome shotgun (WGS) entry which is preliminary data.</text>
</comment>
<dbReference type="InterPro" id="IPR025799">
    <property type="entry name" value="Arg_MeTrfase"/>
</dbReference>